<keyword evidence="2" id="KW-1185">Reference proteome</keyword>
<dbReference type="PANTHER" id="PTHR30531:SF12">
    <property type="entry name" value="FLAGELLAR BIOSYNTHETIC PROTEIN FLHB"/>
    <property type="match status" value="1"/>
</dbReference>
<dbReference type="AlphaFoldDB" id="A0A2P6MG41"/>
<dbReference type="InterPro" id="IPR029025">
    <property type="entry name" value="T3SS_substrate_exporter_C"/>
</dbReference>
<protein>
    <recommendedName>
        <fullName evidence="3">Type III secretion system protein</fullName>
    </recommendedName>
</protein>
<organism evidence="1 2">
    <name type="scientific">Alkalicoccus urumqiensis</name>
    <name type="common">Bacillus urumqiensis</name>
    <dbReference type="NCBI Taxonomy" id="1548213"/>
    <lineage>
        <taxon>Bacteria</taxon>
        <taxon>Bacillati</taxon>
        <taxon>Bacillota</taxon>
        <taxon>Bacilli</taxon>
        <taxon>Bacillales</taxon>
        <taxon>Bacillaceae</taxon>
        <taxon>Alkalicoccus</taxon>
    </lineage>
</organism>
<evidence type="ECO:0000313" key="2">
    <source>
        <dbReference type="Proteomes" id="UP000243650"/>
    </source>
</evidence>
<dbReference type="PANTHER" id="PTHR30531">
    <property type="entry name" value="FLAGELLAR BIOSYNTHETIC PROTEIN FLHB"/>
    <property type="match status" value="1"/>
</dbReference>
<dbReference type="Gene3D" id="3.40.1690.10">
    <property type="entry name" value="secretion proteins EscU"/>
    <property type="match status" value="1"/>
</dbReference>
<gene>
    <name evidence="1" type="ORF">C6I21_10595</name>
</gene>
<dbReference type="SUPFAM" id="SSF160544">
    <property type="entry name" value="EscU C-terminal domain-like"/>
    <property type="match status" value="1"/>
</dbReference>
<proteinExistence type="predicted"/>
<evidence type="ECO:0000313" key="1">
    <source>
        <dbReference type="EMBL" id="PRO65244.1"/>
    </source>
</evidence>
<dbReference type="RefSeq" id="WP_105959444.1">
    <property type="nucleotide sequence ID" value="NZ_PVNS01000009.1"/>
</dbReference>
<reference evidence="1 2" key="1">
    <citation type="submission" date="2018-03" db="EMBL/GenBank/DDBJ databases">
        <title>Bacillus urumqiensis sp. nov., a moderately haloalkaliphilic bacterium isolated from a salt lake.</title>
        <authorList>
            <person name="Zhao B."/>
            <person name="Liao Z."/>
        </authorList>
    </citation>
    <scope>NUCLEOTIDE SEQUENCE [LARGE SCALE GENOMIC DNA]</scope>
    <source>
        <strain evidence="1 2">BZ-SZ-XJ18</strain>
    </source>
</reference>
<sequence>MNQKPYSLSQKRSVALGYKEGEQAPSVKAKGRGFTAEAIIERAREAEVPVQEDPALVEMLSQLDINEQIPEQLYEVVAEVFAFVYRMDREKSSRS</sequence>
<dbReference type="Pfam" id="PF01312">
    <property type="entry name" value="Bac_export_2"/>
    <property type="match status" value="1"/>
</dbReference>
<dbReference type="InterPro" id="IPR006135">
    <property type="entry name" value="T3SS_substrate_exporter"/>
</dbReference>
<evidence type="ECO:0008006" key="3">
    <source>
        <dbReference type="Google" id="ProtNLM"/>
    </source>
</evidence>
<dbReference type="GO" id="GO:0009306">
    <property type="term" value="P:protein secretion"/>
    <property type="evidence" value="ECO:0007669"/>
    <property type="project" value="InterPro"/>
</dbReference>
<dbReference type="Proteomes" id="UP000243650">
    <property type="component" value="Unassembled WGS sequence"/>
</dbReference>
<dbReference type="GO" id="GO:0005886">
    <property type="term" value="C:plasma membrane"/>
    <property type="evidence" value="ECO:0007669"/>
    <property type="project" value="TreeGrafter"/>
</dbReference>
<dbReference type="EMBL" id="PVNS01000009">
    <property type="protein sequence ID" value="PRO65244.1"/>
    <property type="molecule type" value="Genomic_DNA"/>
</dbReference>
<accession>A0A2P6MG41</accession>
<dbReference type="OrthoDB" id="5244399at2"/>
<comment type="caution">
    <text evidence="1">The sequence shown here is derived from an EMBL/GenBank/DDBJ whole genome shotgun (WGS) entry which is preliminary data.</text>
</comment>
<name>A0A2P6MG41_ALKUR</name>